<keyword evidence="8" id="KW-1185">Reference proteome</keyword>
<dbReference type="InterPro" id="IPR001128">
    <property type="entry name" value="Cyt_P450"/>
</dbReference>
<evidence type="ECO:0000256" key="6">
    <source>
        <dbReference type="RuleBase" id="RU000461"/>
    </source>
</evidence>
<comment type="cofactor">
    <cofactor evidence="1 5">
        <name>heme</name>
        <dbReference type="ChEBI" id="CHEBI:30413"/>
    </cofactor>
</comment>
<dbReference type="CDD" id="cd11041">
    <property type="entry name" value="CYP503A1-like"/>
    <property type="match status" value="1"/>
</dbReference>
<dbReference type="PROSITE" id="PS00086">
    <property type="entry name" value="CYTOCHROME_P450"/>
    <property type="match status" value="1"/>
</dbReference>
<dbReference type="GO" id="GO:0016705">
    <property type="term" value="F:oxidoreductase activity, acting on paired donors, with incorporation or reduction of molecular oxygen"/>
    <property type="evidence" value="ECO:0007669"/>
    <property type="project" value="InterPro"/>
</dbReference>
<evidence type="ECO:0000256" key="5">
    <source>
        <dbReference type="PIRSR" id="PIRSR602403-1"/>
    </source>
</evidence>
<evidence type="ECO:0008006" key="9">
    <source>
        <dbReference type="Google" id="ProtNLM"/>
    </source>
</evidence>
<proteinExistence type="inferred from homology"/>
<comment type="similarity">
    <text evidence="2 6">Belongs to the cytochrome P450 family.</text>
</comment>
<dbReference type="Proteomes" id="UP000650833">
    <property type="component" value="Unassembled WGS sequence"/>
</dbReference>
<keyword evidence="6" id="KW-0560">Oxidoreductase</keyword>
<dbReference type="Pfam" id="PF00067">
    <property type="entry name" value="p450"/>
    <property type="match status" value="1"/>
</dbReference>
<keyword evidence="3 5" id="KW-0479">Metal-binding</keyword>
<keyword evidence="5 6" id="KW-0349">Heme</keyword>
<dbReference type="AlphaFoldDB" id="A0A8H7QUB8"/>
<accession>A0A8H7QUB8</accession>
<reference evidence="7" key="1">
    <citation type="submission" date="2020-12" db="EMBL/GenBank/DDBJ databases">
        <title>Metabolic potential, ecology and presence of endohyphal bacteria is reflected in genomic diversity of Mucoromycotina.</title>
        <authorList>
            <person name="Muszewska A."/>
            <person name="Okrasinska A."/>
            <person name="Steczkiewicz K."/>
            <person name="Drgas O."/>
            <person name="Orlowska M."/>
            <person name="Perlinska-Lenart U."/>
            <person name="Aleksandrzak-Piekarczyk T."/>
            <person name="Szatraj K."/>
            <person name="Zielenkiewicz U."/>
            <person name="Pilsyk S."/>
            <person name="Malc E."/>
            <person name="Mieczkowski P."/>
            <person name="Kruszewska J.S."/>
            <person name="Biernat P."/>
            <person name="Pawlowska J."/>
        </authorList>
    </citation>
    <scope>NUCLEOTIDE SEQUENCE</scope>
    <source>
        <strain evidence="7">CBS 226.32</strain>
    </source>
</reference>
<dbReference type="GO" id="GO:0020037">
    <property type="term" value="F:heme binding"/>
    <property type="evidence" value="ECO:0007669"/>
    <property type="project" value="InterPro"/>
</dbReference>
<evidence type="ECO:0000313" key="8">
    <source>
        <dbReference type="Proteomes" id="UP000650833"/>
    </source>
</evidence>
<dbReference type="SUPFAM" id="SSF48264">
    <property type="entry name" value="Cytochrome P450"/>
    <property type="match status" value="1"/>
</dbReference>
<keyword evidence="4 5" id="KW-0408">Iron</keyword>
<keyword evidence="6" id="KW-0503">Monooxygenase</keyword>
<dbReference type="OrthoDB" id="1844152at2759"/>
<gene>
    <name evidence="7" type="ORF">INT46_003217</name>
</gene>
<dbReference type="PRINTS" id="PR00465">
    <property type="entry name" value="EP450IV"/>
</dbReference>
<evidence type="ECO:0000313" key="7">
    <source>
        <dbReference type="EMBL" id="KAG2197910.1"/>
    </source>
</evidence>
<sequence length="522" mass="58593">MFIETAKIFYQKNDEIKKQCLSLSVAATVTFLVYKLYKNNIKKSTIDEYLLPPLVKGGIPLVGNLFDLERNPSKYLDDAKNIYGPCFRLSIPGQGKLVVVTGSLIGEVMKSTKNFSFTQGIETLVPAAKVVEASYKHKFVVEAVSPREKHPIVYPIKHNFKENQIEVFSERIQTALKTAFDKELNLNKGEDRIVDVWDTLTILISNISCPCFAGSKVGNDKELIAGMAQFTQKIIKAGVFMSMLPTWLGNFIVRRFFSVEYEMDLIMNLLVPELEKIRNGQAGDEYEVTFASMALNLPKEDGSARSVQDAAYYFNNIALASIHTTSHFASFALHELACRPILIQDLRNEVATLGNNRTPETVAKLPLMDSFFREVLRCDTDYLGMHHLALQDTTMSTGQIIPKGSLVVGALEQVHRDIRYLPVDEDTGEVFMGNSPLEKFDAYRFVGKKIKSTTVGIEFLTFGLGAHACPGRYFAANEIKYVIAEMLVRYDVRTKSGKRAQDNVLLGMTRFPPREPLIFTGL</sequence>
<dbReference type="Gene3D" id="1.10.630.10">
    <property type="entry name" value="Cytochrome P450"/>
    <property type="match status" value="1"/>
</dbReference>
<evidence type="ECO:0000256" key="4">
    <source>
        <dbReference type="ARBA" id="ARBA00023004"/>
    </source>
</evidence>
<evidence type="ECO:0000256" key="3">
    <source>
        <dbReference type="ARBA" id="ARBA00022723"/>
    </source>
</evidence>
<feature type="binding site" description="axial binding residue" evidence="5">
    <location>
        <position position="469"/>
    </location>
    <ligand>
        <name>heme</name>
        <dbReference type="ChEBI" id="CHEBI:30413"/>
    </ligand>
    <ligandPart>
        <name>Fe</name>
        <dbReference type="ChEBI" id="CHEBI:18248"/>
    </ligandPart>
</feature>
<protein>
    <recommendedName>
        <fullName evidence="9">Cytochrome P450</fullName>
    </recommendedName>
</protein>
<name>A0A8H7QUB8_9FUNG</name>
<dbReference type="InterPro" id="IPR002403">
    <property type="entry name" value="Cyt_P450_E_grp-IV"/>
</dbReference>
<comment type="caution">
    <text evidence="7">The sequence shown here is derived from an EMBL/GenBank/DDBJ whole genome shotgun (WGS) entry which is preliminary data.</text>
</comment>
<evidence type="ECO:0000256" key="1">
    <source>
        <dbReference type="ARBA" id="ARBA00001971"/>
    </source>
</evidence>
<dbReference type="InterPro" id="IPR017972">
    <property type="entry name" value="Cyt_P450_CS"/>
</dbReference>
<organism evidence="7 8">
    <name type="scientific">Mucor plumbeus</name>
    <dbReference type="NCBI Taxonomy" id="97098"/>
    <lineage>
        <taxon>Eukaryota</taxon>
        <taxon>Fungi</taxon>
        <taxon>Fungi incertae sedis</taxon>
        <taxon>Mucoromycota</taxon>
        <taxon>Mucoromycotina</taxon>
        <taxon>Mucoromycetes</taxon>
        <taxon>Mucorales</taxon>
        <taxon>Mucorineae</taxon>
        <taxon>Mucoraceae</taxon>
        <taxon>Mucor</taxon>
    </lineage>
</organism>
<dbReference type="GO" id="GO:0004497">
    <property type="term" value="F:monooxygenase activity"/>
    <property type="evidence" value="ECO:0007669"/>
    <property type="project" value="UniProtKB-KW"/>
</dbReference>
<dbReference type="InterPro" id="IPR036396">
    <property type="entry name" value="Cyt_P450_sf"/>
</dbReference>
<evidence type="ECO:0000256" key="2">
    <source>
        <dbReference type="ARBA" id="ARBA00010617"/>
    </source>
</evidence>
<dbReference type="GO" id="GO:0005506">
    <property type="term" value="F:iron ion binding"/>
    <property type="evidence" value="ECO:0007669"/>
    <property type="project" value="InterPro"/>
</dbReference>
<dbReference type="EMBL" id="JAEPRC010000410">
    <property type="protein sequence ID" value="KAG2197910.1"/>
    <property type="molecule type" value="Genomic_DNA"/>
</dbReference>
<dbReference type="PANTHER" id="PTHR46206">
    <property type="entry name" value="CYTOCHROME P450"/>
    <property type="match status" value="1"/>
</dbReference>